<feature type="transmembrane region" description="Helical" evidence="6">
    <location>
        <begin position="108"/>
        <end position="126"/>
    </location>
</feature>
<feature type="transmembrane region" description="Helical" evidence="6">
    <location>
        <begin position="395"/>
        <end position="415"/>
    </location>
</feature>
<feature type="transmembrane region" description="Helical" evidence="6">
    <location>
        <begin position="19"/>
        <end position="37"/>
    </location>
</feature>
<dbReference type="EMBL" id="CP060828">
    <property type="protein sequence ID" value="QNP74116.1"/>
    <property type="molecule type" value="Genomic_DNA"/>
</dbReference>
<organism evidence="8 9">
    <name type="scientific">Streptomyces roseirectus</name>
    <dbReference type="NCBI Taxonomy" id="2768066"/>
    <lineage>
        <taxon>Bacteria</taxon>
        <taxon>Bacillati</taxon>
        <taxon>Actinomycetota</taxon>
        <taxon>Actinomycetes</taxon>
        <taxon>Kitasatosporales</taxon>
        <taxon>Streptomycetaceae</taxon>
        <taxon>Streptomyces</taxon>
    </lineage>
</organism>
<keyword evidence="2" id="KW-1003">Cell membrane</keyword>
<evidence type="ECO:0000259" key="7">
    <source>
        <dbReference type="PROSITE" id="PS50850"/>
    </source>
</evidence>
<dbReference type="PANTHER" id="PTHR23513">
    <property type="entry name" value="INTEGRAL MEMBRANE EFFLUX PROTEIN-RELATED"/>
    <property type="match status" value="1"/>
</dbReference>
<keyword evidence="9" id="KW-1185">Reference proteome</keyword>
<keyword evidence="5 6" id="KW-0472">Membrane</keyword>
<dbReference type="CDD" id="cd06173">
    <property type="entry name" value="MFS_MefA_like"/>
    <property type="match status" value="1"/>
</dbReference>
<protein>
    <submittedName>
        <fullName evidence="8">MFS transporter</fullName>
    </submittedName>
</protein>
<evidence type="ECO:0000256" key="1">
    <source>
        <dbReference type="ARBA" id="ARBA00004651"/>
    </source>
</evidence>
<keyword evidence="4 6" id="KW-1133">Transmembrane helix</keyword>
<evidence type="ECO:0000256" key="2">
    <source>
        <dbReference type="ARBA" id="ARBA00022475"/>
    </source>
</evidence>
<feature type="transmembrane region" description="Helical" evidence="6">
    <location>
        <begin position="294"/>
        <end position="311"/>
    </location>
</feature>
<gene>
    <name evidence="8" type="ORF">IAG44_34770</name>
</gene>
<dbReference type="InterPro" id="IPR036259">
    <property type="entry name" value="MFS_trans_sf"/>
</dbReference>
<dbReference type="KEGG" id="sroi:IAG44_34770"/>
<dbReference type="GO" id="GO:0005886">
    <property type="term" value="C:plasma membrane"/>
    <property type="evidence" value="ECO:0007669"/>
    <property type="project" value="UniProtKB-SubCell"/>
</dbReference>
<dbReference type="Pfam" id="PF07690">
    <property type="entry name" value="MFS_1"/>
    <property type="match status" value="1"/>
</dbReference>
<reference evidence="8 9" key="1">
    <citation type="submission" date="2020-08" db="EMBL/GenBank/DDBJ databases">
        <title>A novel species.</title>
        <authorList>
            <person name="Gao J."/>
        </authorList>
    </citation>
    <scope>NUCLEOTIDE SEQUENCE [LARGE SCALE GENOMIC DNA]</scope>
    <source>
        <strain evidence="8 9">CRXT-G-22</strain>
    </source>
</reference>
<dbReference type="SUPFAM" id="SSF103473">
    <property type="entry name" value="MFS general substrate transporter"/>
    <property type="match status" value="1"/>
</dbReference>
<dbReference type="GO" id="GO:0022857">
    <property type="term" value="F:transmembrane transporter activity"/>
    <property type="evidence" value="ECO:0007669"/>
    <property type="project" value="InterPro"/>
</dbReference>
<dbReference type="Proteomes" id="UP000516052">
    <property type="component" value="Chromosome"/>
</dbReference>
<accession>A0A7H0IMV0</accession>
<evidence type="ECO:0000256" key="3">
    <source>
        <dbReference type="ARBA" id="ARBA00022692"/>
    </source>
</evidence>
<keyword evidence="3 6" id="KW-0812">Transmembrane</keyword>
<dbReference type="RefSeq" id="WP_187751042.1">
    <property type="nucleotide sequence ID" value="NZ_CP060828.1"/>
</dbReference>
<dbReference type="PROSITE" id="PS50850">
    <property type="entry name" value="MFS"/>
    <property type="match status" value="1"/>
</dbReference>
<evidence type="ECO:0000256" key="6">
    <source>
        <dbReference type="SAM" id="Phobius"/>
    </source>
</evidence>
<feature type="transmembrane region" description="Helical" evidence="6">
    <location>
        <begin position="231"/>
        <end position="255"/>
    </location>
</feature>
<evidence type="ECO:0000313" key="9">
    <source>
        <dbReference type="Proteomes" id="UP000516052"/>
    </source>
</evidence>
<feature type="domain" description="Major facilitator superfamily (MFS) profile" evidence="7">
    <location>
        <begin position="1"/>
        <end position="419"/>
    </location>
</feature>
<feature type="transmembrane region" description="Helical" evidence="6">
    <location>
        <begin position="261"/>
        <end position="282"/>
    </location>
</feature>
<evidence type="ECO:0000256" key="5">
    <source>
        <dbReference type="ARBA" id="ARBA00023136"/>
    </source>
</evidence>
<name>A0A7H0IMV0_9ACTN</name>
<evidence type="ECO:0000313" key="8">
    <source>
        <dbReference type="EMBL" id="QNP74116.1"/>
    </source>
</evidence>
<dbReference type="InterPro" id="IPR011701">
    <property type="entry name" value="MFS"/>
</dbReference>
<dbReference type="PANTHER" id="PTHR23513:SF6">
    <property type="entry name" value="MAJOR FACILITATOR SUPERFAMILY ASSOCIATED DOMAIN-CONTAINING PROTEIN"/>
    <property type="match status" value="1"/>
</dbReference>
<feature type="transmembrane region" description="Helical" evidence="6">
    <location>
        <begin position="77"/>
        <end position="96"/>
    </location>
</feature>
<proteinExistence type="predicted"/>
<feature type="transmembrane region" description="Helical" evidence="6">
    <location>
        <begin position="173"/>
        <end position="192"/>
    </location>
</feature>
<feature type="transmembrane region" description="Helical" evidence="6">
    <location>
        <begin position="317"/>
        <end position="340"/>
    </location>
</feature>
<sequence>MLINRNFTLLWAGQTLSEIGDYAIGTTLSLWIGVILLRESGDAPLAVSGIAAVTALATMLVGPIAGVFADRWNKRRTLMTADLLRALLMLAAVLVVSRPSPAHDSRATLLLLYAIVLAATVAAQFFNPARFALIQSVVPSQDQNRAAAIGQSTHAIAVIAGPPLAAPLLYTAGIQWALALNAASFLVSCALIRAVRAPHRQKSGEPLPGTGLAAEFADGLRVVARSRPLRTLIVAVVLGTTGITAFNTLGVFFVTEDLDAAPQWFGILEGVLGLGLVAGVLTATRLTHHDPHRLFAWGLLATGTGLAIGANCSGIHPALAVMFLVGIPLAVTYASFTPIIVQAAPPTHLGRVTALINPVERAAALLGATAAGWLAHNSPLTDGPGNGADSHGVGSTLTLAAGLVLATGIYAVWALPRAAQAPHARHSPQTP</sequence>
<dbReference type="AlphaFoldDB" id="A0A7H0IMV0"/>
<dbReference type="Gene3D" id="1.20.1250.20">
    <property type="entry name" value="MFS general substrate transporter like domains"/>
    <property type="match status" value="1"/>
</dbReference>
<evidence type="ECO:0000256" key="4">
    <source>
        <dbReference type="ARBA" id="ARBA00022989"/>
    </source>
</evidence>
<feature type="transmembrane region" description="Helical" evidence="6">
    <location>
        <begin position="352"/>
        <end position="375"/>
    </location>
</feature>
<dbReference type="InterPro" id="IPR020846">
    <property type="entry name" value="MFS_dom"/>
</dbReference>
<comment type="subcellular location">
    <subcellularLocation>
        <location evidence="1">Cell membrane</location>
        <topology evidence="1">Multi-pass membrane protein</topology>
    </subcellularLocation>
</comment>
<feature type="transmembrane region" description="Helical" evidence="6">
    <location>
        <begin position="44"/>
        <end position="65"/>
    </location>
</feature>